<dbReference type="RefSeq" id="WP_004265738.1">
    <property type="nucleotide sequence ID" value="NZ_AP024685.1"/>
</dbReference>
<sequence length="65" mass="7430">MADSQNTIPESTAFHCPACQAPIEYGIKRCPGCQTAIFYRDMSETFWNDRKLNLFKQTDAIQRGN</sequence>
<proteinExistence type="predicted"/>
<dbReference type="Proteomes" id="UP000257607">
    <property type="component" value="Chromosome"/>
</dbReference>
<name>A0A0B2XD13_LATCU</name>
<dbReference type="EMBL" id="CP117683">
    <property type="protein sequence ID" value="WDC91705.1"/>
    <property type="molecule type" value="Genomic_DNA"/>
</dbReference>
<dbReference type="EMBL" id="CP031003">
    <property type="protein sequence ID" value="AXN35468.1"/>
    <property type="molecule type" value="Genomic_DNA"/>
</dbReference>
<accession>A0A0B2XD13</accession>
<organism evidence="1 4">
    <name type="scientific">Latilactobacillus curvatus</name>
    <name type="common">Lactobacillus curvatus</name>
    <dbReference type="NCBI Taxonomy" id="28038"/>
    <lineage>
        <taxon>Bacteria</taxon>
        <taxon>Bacillati</taxon>
        <taxon>Bacillota</taxon>
        <taxon>Bacilli</taxon>
        <taxon>Lactobacillales</taxon>
        <taxon>Lactobacillaceae</taxon>
        <taxon>Latilactobacillus</taxon>
    </lineage>
</organism>
<reference evidence="3" key="3">
    <citation type="submission" date="2023-02" db="EMBL/GenBank/DDBJ databases">
        <title>Complete genome sequence of Lactobacillus curvatus CACC879 isolated from Pig feces.</title>
        <authorList>
            <person name="Park S."/>
            <person name="Park M.A."/>
            <person name="Kim D.-H."/>
            <person name="Kim Y."/>
        </authorList>
    </citation>
    <scope>NUCLEOTIDE SEQUENCE</scope>
    <source>
        <strain evidence="3">CACC879</strain>
    </source>
</reference>
<dbReference type="GeneID" id="49610844"/>
<dbReference type="AlphaFoldDB" id="A0A0B2XD13"/>
<reference evidence="1 4" key="1">
    <citation type="submission" date="2018-07" db="EMBL/GenBank/DDBJ databases">
        <title>Lactobacillus curvatus genome sequence.</title>
        <authorList>
            <person name="Prechtl R."/>
        </authorList>
    </citation>
    <scope>NUCLEOTIDE SEQUENCE [LARGE SCALE GENOMIC DNA]</scope>
    <source>
        <strain evidence="1 4">TMW 1.1928</strain>
    </source>
</reference>
<protein>
    <submittedName>
        <fullName evidence="1">Uncharacterized protein</fullName>
    </submittedName>
</protein>
<evidence type="ECO:0000313" key="3">
    <source>
        <dbReference type="EMBL" id="WDC91705.1"/>
    </source>
</evidence>
<evidence type="ECO:0000313" key="2">
    <source>
        <dbReference type="EMBL" id="BCX31179.1"/>
    </source>
</evidence>
<evidence type="ECO:0000313" key="4">
    <source>
        <dbReference type="Proteomes" id="UP000257607"/>
    </source>
</evidence>
<keyword evidence="5" id="KW-1185">Reference proteome</keyword>
<dbReference type="EMBL" id="AP024685">
    <property type="protein sequence ID" value="BCX31179.1"/>
    <property type="molecule type" value="Genomic_DNA"/>
</dbReference>
<evidence type="ECO:0000313" key="5">
    <source>
        <dbReference type="Proteomes" id="UP000825100"/>
    </source>
</evidence>
<evidence type="ECO:0000313" key="1">
    <source>
        <dbReference type="EMBL" id="AXN35468.1"/>
    </source>
</evidence>
<gene>
    <name evidence="1" type="ORF">DT351_03465</name>
    <name evidence="2" type="ORF">LTWDN19_17460</name>
    <name evidence="3" type="ORF">PSR33_05820</name>
</gene>
<reference evidence="2 5" key="2">
    <citation type="submission" date="2021-05" db="EMBL/GenBank/DDBJ databases">
        <title>Complete Genome Sequence of Latilactobacillus sp. Strain WDN19, a High D-Aspartate-producing Lactic Acid Bacterium Isolated from a Japanese Pickle.</title>
        <authorList>
            <person name="Kajitani K."/>
            <person name="Takahashi S."/>
        </authorList>
    </citation>
    <scope>NUCLEOTIDE SEQUENCE [LARGE SCALE GENOMIC DNA]</scope>
    <source>
        <strain evidence="2 5">WDN19</strain>
    </source>
</reference>
<dbReference type="Proteomes" id="UP000825100">
    <property type="component" value="Chromosome"/>
</dbReference>
<dbReference type="KEGG" id="lcv:FBA2_07155"/>
<dbReference type="STRING" id="28038.BCY75_05070"/>
<dbReference type="OrthoDB" id="2302622at2"/>
<dbReference type="Proteomes" id="UP001215533">
    <property type="component" value="Chromosome"/>
</dbReference>